<dbReference type="Proteomes" id="UP000178449">
    <property type="component" value="Unassembled WGS sequence"/>
</dbReference>
<dbReference type="AlphaFoldDB" id="A0A1F6GAL7"/>
<dbReference type="EMBL" id="MFNE01000026">
    <property type="protein sequence ID" value="OGG95156.1"/>
    <property type="molecule type" value="Genomic_DNA"/>
</dbReference>
<dbReference type="STRING" id="1817772.A2527_08265"/>
<accession>A0A1F6GAL7</accession>
<gene>
    <name evidence="1" type="ORF">A2527_08265</name>
</gene>
<reference evidence="1 2" key="1">
    <citation type="journal article" date="2016" name="Nat. Commun.">
        <title>Thousands of microbial genomes shed light on interconnected biogeochemical processes in an aquifer system.</title>
        <authorList>
            <person name="Anantharaman K."/>
            <person name="Brown C.T."/>
            <person name="Hug L.A."/>
            <person name="Sharon I."/>
            <person name="Castelle C.J."/>
            <person name="Probst A.J."/>
            <person name="Thomas B.C."/>
            <person name="Singh A."/>
            <person name="Wilkins M.J."/>
            <person name="Karaoz U."/>
            <person name="Brodie E.L."/>
            <person name="Williams K.H."/>
            <person name="Hubbard S.S."/>
            <person name="Banfield J.F."/>
        </authorList>
    </citation>
    <scope>NUCLEOTIDE SEQUENCE [LARGE SCALE GENOMIC DNA]</scope>
</reference>
<evidence type="ECO:0000313" key="1">
    <source>
        <dbReference type="EMBL" id="OGG95156.1"/>
    </source>
</evidence>
<organism evidence="1 2">
    <name type="scientific">Candidatus Lambdaproteobacteria bacterium RIFOXYD2_FULL_50_16</name>
    <dbReference type="NCBI Taxonomy" id="1817772"/>
    <lineage>
        <taxon>Bacteria</taxon>
        <taxon>Pseudomonadati</taxon>
        <taxon>Pseudomonadota</taxon>
        <taxon>Candidatus Lambdaproteobacteria</taxon>
    </lineage>
</organism>
<sequence>MRKHKKTSLSQLLGEVFLCLEFALYKDPRSGRRANWGTCTTLGAFGKKGPPKPWRKPEVYFPL</sequence>
<comment type="caution">
    <text evidence="1">The sequence shown here is derived from an EMBL/GenBank/DDBJ whole genome shotgun (WGS) entry which is preliminary data.</text>
</comment>
<protein>
    <submittedName>
        <fullName evidence="1">Uncharacterized protein</fullName>
    </submittedName>
</protein>
<proteinExistence type="predicted"/>
<evidence type="ECO:0000313" key="2">
    <source>
        <dbReference type="Proteomes" id="UP000178449"/>
    </source>
</evidence>
<name>A0A1F6GAL7_9PROT</name>